<keyword evidence="1" id="KW-1133">Transmembrane helix</keyword>
<name>A0A6B3NJR6_9PSED</name>
<dbReference type="Proteomes" id="UP000482634">
    <property type="component" value="Unassembled WGS sequence"/>
</dbReference>
<feature type="non-terminal residue" evidence="3">
    <location>
        <position position="65"/>
    </location>
</feature>
<evidence type="ECO:0000313" key="3">
    <source>
        <dbReference type="EMBL" id="NER63612.1"/>
    </source>
</evidence>
<dbReference type="GO" id="GO:0016020">
    <property type="term" value="C:membrane"/>
    <property type="evidence" value="ECO:0007669"/>
    <property type="project" value="InterPro"/>
</dbReference>
<reference evidence="3 4" key="1">
    <citation type="submission" date="2020-02" db="EMBL/GenBank/DDBJ databases">
        <title>Broccoli isolated Pseudomonas sp.</title>
        <authorList>
            <person name="Fujikawa T."/>
            <person name="Sawada H."/>
        </authorList>
    </citation>
    <scope>NUCLEOTIDE SEQUENCE [LARGE SCALE GENOMIC DNA]</scope>
    <source>
        <strain evidence="3 4">MAFF212427</strain>
    </source>
</reference>
<dbReference type="PANTHER" id="PTHR38686">
    <property type="entry name" value="APOLIPOPROTEIN N-ACYLTRANSFERASE"/>
    <property type="match status" value="1"/>
</dbReference>
<keyword evidence="1" id="KW-0472">Membrane</keyword>
<keyword evidence="4" id="KW-1185">Reference proteome</keyword>
<accession>A0A6B3NJR6</accession>
<keyword evidence="1" id="KW-0812">Transmembrane</keyword>
<evidence type="ECO:0000256" key="1">
    <source>
        <dbReference type="SAM" id="Phobius"/>
    </source>
</evidence>
<dbReference type="EMBL" id="JAAHBU010000076">
    <property type="protein sequence ID" value="NER63612.1"/>
    <property type="molecule type" value="Genomic_DNA"/>
</dbReference>
<evidence type="ECO:0000313" key="4">
    <source>
        <dbReference type="Proteomes" id="UP000482634"/>
    </source>
</evidence>
<keyword evidence="3" id="KW-0808">Transferase</keyword>
<gene>
    <name evidence="3" type="ORF">G3436_06520</name>
</gene>
<dbReference type="AlphaFoldDB" id="A0A6B3NJR6"/>
<organism evidence="3 4">
    <name type="scientific">Pseudomonas brassicae</name>
    <dbReference type="NCBI Taxonomy" id="2708063"/>
    <lineage>
        <taxon>Bacteria</taxon>
        <taxon>Pseudomonadati</taxon>
        <taxon>Pseudomonadota</taxon>
        <taxon>Gammaproteobacteria</taxon>
        <taxon>Pseudomonadales</taxon>
        <taxon>Pseudomonadaceae</taxon>
        <taxon>Pseudomonas</taxon>
    </lineage>
</organism>
<feature type="transmembrane region" description="Helical" evidence="1">
    <location>
        <begin position="20"/>
        <end position="46"/>
    </location>
</feature>
<dbReference type="Pfam" id="PF20154">
    <property type="entry name" value="LNT_N"/>
    <property type="match status" value="1"/>
</dbReference>
<proteinExistence type="predicted"/>
<dbReference type="InterPro" id="IPR045378">
    <property type="entry name" value="LNT_N"/>
</dbReference>
<comment type="caution">
    <text evidence="3">The sequence shown here is derived from an EMBL/GenBank/DDBJ whole genome shotgun (WGS) entry which is preliminary data.</text>
</comment>
<dbReference type="GO" id="GO:0016410">
    <property type="term" value="F:N-acyltransferase activity"/>
    <property type="evidence" value="ECO:0007669"/>
    <property type="project" value="InterPro"/>
</dbReference>
<sequence length="65" mass="7244">MRWITRPGWPGNLLAVAAGALTPLTLAPFDIWALALLSLALFYLGLRELSPRQALWRGWCYGFGL</sequence>
<keyword evidence="3" id="KW-0012">Acyltransferase</keyword>
<dbReference type="GO" id="GO:0042158">
    <property type="term" value="P:lipoprotein biosynthetic process"/>
    <property type="evidence" value="ECO:0007669"/>
    <property type="project" value="InterPro"/>
</dbReference>
<keyword evidence="3" id="KW-0449">Lipoprotein</keyword>
<evidence type="ECO:0000259" key="2">
    <source>
        <dbReference type="Pfam" id="PF20154"/>
    </source>
</evidence>
<dbReference type="InterPro" id="IPR004563">
    <property type="entry name" value="Apolipo_AcylTrfase"/>
</dbReference>
<dbReference type="PANTHER" id="PTHR38686:SF1">
    <property type="entry name" value="APOLIPOPROTEIN N-ACYLTRANSFERASE"/>
    <property type="match status" value="1"/>
</dbReference>
<protein>
    <submittedName>
        <fullName evidence="3">Apolipoprotein N-acyltransferase</fullName>
    </submittedName>
</protein>
<feature type="domain" description="Apolipoprotein N-acyltransferase N-terminal" evidence="2">
    <location>
        <begin position="18"/>
        <end position="64"/>
    </location>
</feature>